<protein>
    <recommendedName>
        <fullName evidence="3">DUF3795 domain-containing protein</fullName>
    </recommendedName>
</protein>
<evidence type="ECO:0000313" key="2">
    <source>
        <dbReference type="Proteomes" id="UP000005632"/>
    </source>
</evidence>
<dbReference type="AlphaFoldDB" id="G8QV87"/>
<dbReference type="OrthoDB" id="359038at2"/>
<dbReference type="EMBL" id="CP003155">
    <property type="protein sequence ID" value="AEV30402.1"/>
    <property type="molecule type" value="Genomic_DNA"/>
</dbReference>
<dbReference type="eggNOG" id="ENOG503315G">
    <property type="taxonomic scope" value="Bacteria"/>
</dbReference>
<sequence>MEREKGFAFCGLACCVCSENADCPGCRNEGCKDKQWCKNFLCCKEKGLDGCYQCDQFPCTGSMLDKPRILAFSRFLALYGEEKLFACLQRNEEEGIVYHYPGKLTGDYDTKTTEKELFDLILYGKEYL</sequence>
<dbReference type="STRING" id="158190.SpiGrapes_2642"/>
<evidence type="ECO:0000313" key="1">
    <source>
        <dbReference type="EMBL" id="AEV30402.1"/>
    </source>
</evidence>
<keyword evidence="2" id="KW-1185">Reference proteome</keyword>
<organism evidence="1 2">
    <name type="scientific">Sphaerochaeta pleomorpha (strain ATCC BAA-1885 / DSM 22778 / Grapes)</name>
    <dbReference type="NCBI Taxonomy" id="158190"/>
    <lineage>
        <taxon>Bacteria</taxon>
        <taxon>Pseudomonadati</taxon>
        <taxon>Spirochaetota</taxon>
        <taxon>Spirochaetia</taxon>
        <taxon>Spirochaetales</taxon>
        <taxon>Sphaerochaetaceae</taxon>
        <taxon>Sphaerochaeta</taxon>
    </lineage>
</organism>
<accession>G8QV87</accession>
<dbReference type="InterPro" id="IPR024227">
    <property type="entry name" value="DUF3795"/>
</dbReference>
<dbReference type="Pfam" id="PF12675">
    <property type="entry name" value="DUF3795"/>
    <property type="match status" value="1"/>
</dbReference>
<proteinExistence type="predicted"/>
<dbReference type="Proteomes" id="UP000005632">
    <property type="component" value="Chromosome"/>
</dbReference>
<reference evidence="1 2" key="1">
    <citation type="submission" date="2011-11" db="EMBL/GenBank/DDBJ databases">
        <title>Complete sequence of Spirochaeta sp. grapes.</title>
        <authorList>
            <consortium name="US DOE Joint Genome Institute"/>
            <person name="Lucas S."/>
            <person name="Han J."/>
            <person name="Lapidus A."/>
            <person name="Cheng J.-F."/>
            <person name="Goodwin L."/>
            <person name="Pitluck S."/>
            <person name="Peters L."/>
            <person name="Ovchinnikova G."/>
            <person name="Munk A.C."/>
            <person name="Detter J.C."/>
            <person name="Han C."/>
            <person name="Tapia R."/>
            <person name="Land M."/>
            <person name="Hauser L."/>
            <person name="Kyrpides N."/>
            <person name="Ivanova N."/>
            <person name="Pagani I."/>
            <person name="Ritalahtilisa K."/>
            <person name="Loeffler F."/>
            <person name="Woyke T."/>
        </authorList>
    </citation>
    <scope>NUCLEOTIDE SEQUENCE [LARGE SCALE GENOMIC DNA]</scope>
    <source>
        <strain evidence="2">ATCC BAA-1885 / DSM 22778 / Grapes</strain>
    </source>
</reference>
<dbReference type="HOGENOM" id="CLU_146030_0_0_12"/>
<dbReference type="RefSeq" id="WP_014271242.1">
    <property type="nucleotide sequence ID" value="NC_016633.1"/>
</dbReference>
<dbReference type="KEGG" id="sgp:SpiGrapes_2642"/>
<name>G8QV87_SPHPG</name>
<gene>
    <name evidence="1" type="ordered locus">SpiGrapes_2642</name>
</gene>
<evidence type="ECO:0008006" key="3">
    <source>
        <dbReference type="Google" id="ProtNLM"/>
    </source>
</evidence>